<gene>
    <name evidence="5" type="ORF">GFSPODELE1_LOCUS10072</name>
</gene>
<accession>A0ABP1E7C7</accession>
<evidence type="ECO:0000313" key="6">
    <source>
        <dbReference type="Proteomes" id="UP001497453"/>
    </source>
</evidence>
<dbReference type="PANTHER" id="PTHR28163">
    <property type="entry name" value="PROTEIN PET117 HOMOLOG, MITOCHONDRIAL"/>
    <property type="match status" value="1"/>
</dbReference>
<keyword evidence="6" id="KW-1185">Reference proteome</keyword>
<name>A0ABP1E7C7_9APHY</name>
<evidence type="ECO:0000256" key="3">
    <source>
        <dbReference type="ARBA" id="ARBA00022946"/>
    </source>
</evidence>
<comment type="subcellular location">
    <subcellularLocation>
        <location evidence="1">Mitochondrion</location>
    </subcellularLocation>
</comment>
<evidence type="ECO:0000256" key="1">
    <source>
        <dbReference type="ARBA" id="ARBA00004173"/>
    </source>
</evidence>
<dbReference type="PANTHER" id="PTHR28163:SF1">
    <property type="entry name" value="PROTEIN PET117 HOMOLOG, MITOCHONDRIAL"/>
    <property type="match status" value="1"/>
</dbReference>
<evidence type="ECO:0008006" key="7">
    <source>
        <dbReference type="Google" id="ProtNLM"/>
    </source>
</evidence>
<reference evidence="6" key="1">
    <citation type="submission" date="2024-04" db="EMBL/GenBank/DDBJ databases">
        <authorList>
            <person name="Shaw F."/>
            <person name="Minotto A."/>
        </authorList>
    </citation>
    <scope>NUCLEOTIDE SEQUENCE [LARGE SCALE GENOMIC DNA]</scope>
</reference>
<dbReference type="Proteomes" id="UP001497453">
    <property type="component" value="Chromosome 8"/>
</dbReference>
<dbReference type="EMBL" id="OZ037951">
    <property type="protein sequence ID" value="CAL1715124.1"/>
    <property type="molecule type" value="Genomic_DNA"/>
</dbReference>
<proteinExistence type="inferred from homology"/>
<protein>
    <recommendedName>
        <fullName evidence="7">Cytochrome c oxidase assembly protein</fullName>
    </recommendedName>
</protein>
<keyword evidence="3" id="KW-0809">Transit peptide</keyword>
<evidence type="ECO:0000256" key="4">
    <source>
        <dbReference type="ARBA" id="ARBA00023128"/>
    </source>
</evidence>
<sequence>MSKVAKVTLVGAVLASTIVVWGVHFLQRREADTMHQGVLRDDERRKEKMRQREAEFLESQRKRALYESVQHVPTKDSQPNS</sequence>
<organism evidence="5 6">
    <name type="scientific">Somion occarium</name>
    <dbReference type="NCBI Taxonomy" id="3059160"/>
    <lineage>
        <taxon>Eukaryota</taxon>
        <taxon>Fungi</taxon>
        <taxon>Dikarya</taxon>
        <taxon>Basidiomycota</taxon>
        <taxon>Agaricomycotina</taxon>
        <taxon>Agaricomycetes</taxon>
        <taxon>Polyporales</taxon>
        <taxon>Cerrenaceae</taxon>
        <taxon>Somion</taxon>
    </lineage>
</organism>
<keyword evidence="4" id="KW-0496">Mitochondrion</keyword>
<evidence type="ECO:0000256" key="2">
    <source>
        <dbReference type="ARBA" id="ARBA00008197"/>
    </source>
</evidence>
<dbReference type="Pfam" id="PF15786">
    <property type="entry name" value="PET117"/>
    <property type="match status" value="1"/>
</dbReference>
<dbReference type="InterPro" id="IPR031568">
    <property type="entry name" value="Pet117"/>
</dbReference>
<comment type="similarity">
    <text evidence="2">Belongs to the PET117 family.</text>
</comment>
<evidence type="ECO:0000313" key="5">
    <source>
        <dbReference type="EMBL" id="CAL1715124.1"/>
    </source>
</evidence>